<dbReference type="SMART" id="SM01043">
    <property type="entry name" value="BTAD"/>
    <property type="match status" value="1"/>
</dbReference>
<dbReference type="SUPFAM" id="SSF52540">
    <property type="entry name" value="P-loop containing nucleoside triphosphate hydrolases"/>
    <property type="match status" value="1"/>
</dbReference>
<dbReference type="Gene3D" id="3.40.50.300">
    <property type="entry name" value="P-loop containing nucleotide triphosphate hydrolases"/>
    <property type="match status" value="1"/>
</dbReference>
<dbReference type="GO" id="GO:0003677">
    <property type="term" value="F:DNA binding"/>
    <property type="evidence" value="ECO:0007669"/>
    <property type="project" value="UniProtKB-UniRule"/>
</dbReference>
<accession>A0A4Q7V6D1</accession>
<dbReference type="RefSeq" id="WP_130293529.1">
    <property type="nucleotide sequence ID" value="NZ_SHKL01000001.1"/>
</dbReference>
<comment type="similarity">
    <text evidence="1">Belongs to the AfsR/DnrI/RedD regulatory family.</text>
</comment>
<evidence type="ECO:0000256" key="2">
    <source>
        <dbReference type="ARBA" id="ARBA00023125"/>
    </source>
</evidence>
<dbReference type="AlphaFoldDB" id="A0A4Q7V6D1"/>
<dbReference type="Pfam" id="PF25872">
    <property type="entry name" value="HTH_77"/>
    <property type="match status" value="1"/>
</dbReference>
<dbReference type="PANTHER" id="PTHR47691">
    <property type="entry name" value="REGULATOR-RELATED"/>
    <property type="match status" value="1"/>
</dbReference>
<dbReference type="InterPro" id="IPR027417">
    <property type="entry name" value="P-loop_NTPase"/>
</dbReference>
<dbReference type="SUPFAM" id="SSF46894">
    <property type="entry name" value="C-terminal effector domain of the bipartite response regulators"/>
    <property type="match status" value="1"/>
</dbReference>
<evidence type="ECO:0000259" key="5">
    <source>
        <dbReference type="PROSITE" id="PS51755"/>
    </source>
</evidence>
<dbReference type="InterPro" id="IPR058852">
    <property type="entry name" value="HTH_77"/>
</dbReference>
<evidence type="ECO:0000313" key="6">
    <source>
        <dbReference type="EMBL" id="RZT89171.1"/>
    </source>
</evidence>
<evidence type="ECO:0000313" key="7">
    <source>
        <dbReference type="Proteomes" id="UP000291591"/>
    </source>
</evidence>
<dbReference type="PROSITE" id="PS51755">
    <property type="entry name" value="OMPR_PHOB"/>
    <property type="match status" value="1"/>
</dbReference>
<feature type="region of interest" description="Disordered" evidence="4">
    <location>
        <begin position="271"/>
        <end position="290"/>
    </location>
</feature>
<comment type="caution">
    <text evidence="6">The sequence shown here is derived from an EMBL/GenBank/DDBJ whole genome shotgun (WGS) entry which is preliminary data.</text>
</comment>
<dbReference type="Proteomes" id="UP000291591">
    <property type="component" value="Unassembled WGS sequence"/>
</dbReference>
<organism evidence="6 7">
    <name type="scientific">Pseudonocardia sediminis</name>
    <dbReference type="NCBI Taxonomy" id="1397368"/>
    <lineage>
        <taxon>Bacteria</taxon>
        <taxon>Bacillati</taxon>
        <taxon>Actinomycetota</taxon>
        <taxon>Actinomycetes</taxon>
        <taxon>Pseudonocardiales</taxon>
        <taxon>Pseudonocardiaceae</taxon>
        <taxon>Pseudonocardia</taxon>
    </lineage>
</organism>
<evidence type="ECO:0000256" key="1">
    <source>
        <dbReference type="ARBA" id="ARBA00005820"/>
    </source>
</evidence>
<sequence length="969" mass="100265">MIHGGEVAHTDEEPGPAALRIEVLGGVRATRGGSELKLGGPRARSVLAALVVARGRPTSEDGLIEAAWDGDPPPAARQSLHTYVARLRGELEPGRSARGEATVLTRTPAGYALAPAVAVDAWRFGELVARGAEALRSGRPHEAVAALDEALSSWAGTPYGDLSDRAFVQADVAGLTELHTAAREDRAAAGLAVGEDAALLPGLESLTAEHPLRERGWELRARALYRCGRQADALAALRAARTVLLDELGVDPGPSLQQLERAVLDQDPSLAHAEPAPAASVPAAQRPPSNLPVPLTPLVGREAELDALRAELGRNRLVTVVGPGGVGKTRLAIDAARPDPGAEQNGPWLVELAGLTEPSLLAVTVAEALGVVTAQNAEMLAAILREASVLVVLDNCEHVAGAVADLLTAVLPHCPGVRVLATSREPLDVPGEQLFELGPLTGTSDPAQLFVDRARAVAPRWAPTDDELAHVTAICRELDGLPLAIELAAARSRSMSVSEIAAGLDDRFALLVGGPRTAPDRHRSLEASLSLSVDELDPDRRRLFALLSAFAGGFDAAAVTAVSGGSPVATADGLAVLVAKSLVTVDLTASGPRRHLLLETLRSYGARIQTNAERADTRARHRTWVRDLVTEADRNWLGPDAVTWFGRVRTEQANVRLAFETALADGDTDTALRLSGAMGWYWYRTGRIAEGIGWASAALAAAGPDADPEAVGLAHFAAGPLQYLAGDGEDAAASIAAGLAGMDATREPTKVTRGLAFQANLAGAHDPAAAPALAQRALETARSLGDGPGEAESLMTLGIIARLGGASDTAIELLDASIAVARVAGHGFAEGSSAWIRVKTRLDRGEVAQALGEATAVVRAFGAQPDVTSWLVAVHVLGGALGAAGKGEAGARLLGAVSAIGGDVGFRPEQMDPADSERNVRLVRAALSAERYATAFSAGVAGGRDTVAEVLAGLGADLQVVERSEGRTA</sequence>
<reference evidence="6 7" key="1">
    <citation type="submission" date="2019-02" db="EMBL/GenBank/DDBJ databases">
        <title>Sequencing the genomes of 1000 actinobacteria strains.</title>
        <authorList>
            <person name="Klenk H.-P."/>
        </authorList>
    </citation>
    <scope>NUCLEOTIDE SEQUENCE [LARGE SCALE GENOMIC DNA]</scope>
    <source>
        <strain evidence="6 7">DSM 45779</strain>
    </source>
</reference>
<dbReference type="CDD" id="cd15831">
    <property type="entry name" value="BTAD"/>
    <property type="match status" value="1"/>
</dbReference>
<dbReference type="GO" id="GO:0000160">
    <property type="term" value="P:phosphorelay signal transduction system"/>
    <property type="evidence" value="ECO:0007669"/>
    <property type="project" value="InterPro"/>
</dbReference>
<dbReference type="OrthoDB" id="9812579at2"/>
<keyword evidence="7" id="KW-1185">Reference proteome</keyword>
<dbReference type="Pfam" id="PF03704">
    <property type="entry name" value="BTAD"/>
    <property type="match status" value="1"/>
</dbReference>
<feature type="compositionally biased region" description="Low complexity" evidence="4">
    <location>
        <begin position="271"/>
        <end position="288"/>
    </location>
</feature>
<dbReference type="PRINTS" id="PR00364">
    <property type="entry name" value="DISEASERSIST"/>
</dbReference>
<dbReference type="Pfam" id="PF00486">
    <property type="entry name" value="Trans_reg_C"/>
    <property type="match status" value="1"/>
</dbReference>
<keyword evidence="2 3" id="KW-0238">DNA-binding</keyword>
<dbReference type="GO" id="GO:0006355">
    <property type="term" value="P:regulation of DNA-templated transcription"/>
    <property type="evidence" value="ECO:0007669"/>
    <property type="project" value="InterPro"/>
</dbReference>
<dbReference type="PANTHER" id="PTHR47691:SF3">
    <property type="entry name" value="HTH-TYPE TRANSCRIPTIONAL REGULATOR RV0890C-RELATED"/>
    <property type="match status" value="1"/>
</dbReference>
<dbReference type="Gene3D" id="1.25.40.10">
    <property type="entry name" value="Tetratricopeptide repeat domain"/>
    <property type="match status" value="2"/>
</dbReference>
<evidence type="ECO:0000256" key="4">
    <source>
        <dbReference type="SAM" id="MobiDB-lite"/>
    </source>
</evidence>
<name>A0A4Q7V6D1_PSEST</name>
<protein>
    <submittedName>
        <fullName evidence="6">Putative ATPase</fullName>
    </submittedName>
</protein>
<proteinExistence type="inferred from homology"/>
<dbReference type="InterPro" id="IPR005158">
    <property type="entry name" value="BTAD"/>
</dbReference>
<gene>
    <name evidence="6" type="ORF">EV383_6130</name>
</gene>
<dbReference type="SMART" id="SM00862">
    <property type="entry name" value="Trans_reg_C"/>
    <property type="match status" value="1"/>
</dbReference>
<feature type="DNA-binding region" description="OmpR/PhoB-type" evidence="3">
    <location>
        <begin position="5"/>
        <end position="115"/>
    </location>
</feature>
<evidence type="ECO:0000256" key="3">
    <source>
        <dbReference type="PROSITE-ProRule" id="PRU01091"/>
    </source>
</evidence>
<dbReference type="Gene3D" id="1.10.10.10">
    <property type="entry name" value="Winged helix-like DNA-binding domain superfamily/Winged helix DNA-binding domain"/>
    <property type="match status" value="1"/>
</dbReference>
<feature type="domain" description="OmpR/PhoB-type" evidence="5">
    <location>
        <begin position="5"/>
        <end position="115"/>
    </location>
</feature>
<dbReference type="InterPro" id="IPR001867">
    <property type="entry name" value="OmpR/PhoB-type_DNA-bd"/>
</dbReference>
<dbReference type="SUPFAM" id="SSF48452">
    <property type="entry name" value="TPR-like"/>
    <property type="match status" value="2"/>
</dbReference>
<dbReference type="InterPro" id="IPR036388">
    <property type="entry name" value="WH-like_DNA-bd_sf"/>
</dbReference>
<dbReference type="EMBL" id="SHKL01000001">
    <property type="protein sequence ID" value="RZT89171.1"/>
    <property type="molecule type" value="Genomic_DNA"/>
</dbReference>
<dbReference type="InterPro" id="IPR016032">
    <property type="entry name" value="Sig_transdc_resp-reg_C-effctor"/>
</dbReference>
<dbReference type="InterPro" id="IPR011990">
    <property type="entry name" value="TPR-like_helical_dom_sf"/>
</dbReference>